<evidence type="ECO:0000256" key="5">
    <source>
        <dbReference type="ARBA" id="ARBA00023049"/>
    </source>
</evidence>
<proteinExistence type="inferred from homology"/>
<keyword evidence="3 6" id="KW-0378">Hydrolase</keyword>
<organism evidence="9 10">
    <name type="scientific">Fructilactobacillus fructivorans</name>
    <dbReference type="NCBI Taxonomy" id="1614"/>
    <lineage>
        <taxon>Bacteria</taxon>
        <taxon>Bacillati</taxon>
        <taxon>Bacillota</taxon>
        <taxon>Bacilli</taxon>
        <taxon>Lactobacillales</taxon>
        <taxon>Lactobacillaceae</taxon>
        <taxon>Fructilactobacillus</taxon>
    </lineage>
</organism>
<dbReference type="RefSeq" id="WP_039144217.1">
    <property type="nucleotide sequence ID" value="NZ_JOJZ01000017.1"/>
</dbReference>
<dbReference type="Pfam" id="PF01432">
    <property type="entry name" value="Peptidase_M3"/>
    <property type="match status" value="1"/>
</dbReference>
<feature type="domain" description="Peptidase M3A/M3B catalytic" evidence="7">
    <location>
        <begin position="206"/>
        <end position="586"/>
    </location>
</feature>
<dbReference type="PANTHER" id="PTHR11804">
    <property type="entry name" value="PROTEASE M3 THIMET OLIGOPEPTIDASE-RELATED"/>
    <property type="match status" value="1"/>
</dbReference>
<comment type="caution">
    <text evidence="9">The sequence shown here is derived from an EMBL/GenBank/DDBJ whole genome shotgun (WGS) entry which is preliminary data.</text>
</comment>
<accession>A0A0C1PLZ5</accession>
<dbReference type="InterPro" id="IPR045090">
    <property type="entry name" value="Pept_M3A_M3B"/>
</dbReference>
<dbReference type="SUPFAM" id="SSF55486">
    <property type="entry name" value="Metalloproteases ('zincins'), catalytic domain"/>
    <property type="match status" value="1"/>
</dbReference>
<keyword evidence="10" id="KW-1185">Reference proteome</keyword>
<evidence type="ECO:0000256" key="1">
    <source>
        <dbReference type="ARBA" id="ARBA00022670"/>
    </source>
</evidence>
<comment type="cofactor">
    <cofactor evidence="6">
        <name>Zn(2+)</name>
        <dbReference type="ChEBI" id="CHEBI:29105"/>
    </cofactor>
    <text evidence="6">Binds 1 zinc ion.</text>
</comment>
<keyword evidence="2 6" id="KW-0479">Metal-binding</keyword>
<dbReference type="InterPro" id="IPR042088">
    <property type="entry name" value="OligoPept_F_C"/>
</dbReference>
<dbReference type="Proteomes" id="UP000031397">
    <property type="component" value="Unassembled WGS sequence"/>
</dbReference>
<reference evidence="9 10" key="1">
    <citation type="submission" date="2014-06" db="EMBL/GenBank/DDBJ databases">
        <title>Functional and comparative genomic analyses of the Drosophila gut microbiota identify candidate symbiosis factors.</title>
        <authorList>
            <person name="Newell P.D."/>
            <person name="Chaston J.M."/>
            <person name="Douglas A.E."/>
        </authorList>
    </citation>
    <scope>NUCLEOTIDE SEQUENCE [LARGE SCALE GENOMIC DNA]</scope>
    <source>
        <strain evidence="9 10">DmCS_002</strain>
    </source>
</reference>
<evidence type="ECO:0000313" key="10">
    <source>
        <dbReference type="Proteomes" id="UP000031397"/>
    </source>
</evidence>
<dbReference type="PATRIC" id="fig|1614.7.peg.708"/>
<dbReference type="CDD" id="cd09608">
    <property type="entry name" value="M3B_PepF"/>
    <property type="match status" value="1"/>
</dbReference>
<dbReference type="InterPro" id="IPR004438">
    <property type="entry name" value="Peptidase_M3B"/>
</dbReference>
<dbReference type="Gene3D" id="1.10.1370.20">
    <property type="entry name" value="Oligoendopeptidase f, C-terminal domain"/>
    <property type="match status" value="1"/>
</dbReference>
<evidence type="ECO:0000259" key="7">
    <source>
        <dbReference type="Pfam" id="PF01432"/>
    </source>
</evidence>
<dbReference type="GeneID" id="74913414"/>
<dbReference type="InterPro" id="IPR013647">
    <property type="entry name" value="OligopepF_N_dom"/>
</dbReference>
<evidence type="ECO:0000256" key="3">
    <source>
        <dbReference type="ARBA" id="ARBA00022801"/>
    </source>
</evidence>
<dbReference type="Gene3D" id="1.20.140.70">
    <property type="entry name" value="Oligopeptidase f, N-terminal domain"/>
    <property type="match status" value="1"/>
</dbReference>
<dbReference type="GO" id="GO:0006508">
    <property type="term" value="P:proteolysis"/>
    <property type="evidence" value="ECO:0007669"/>
    <property type="project" value="UniProtKB-KW"/>
</dbReference>
<feature type="domain" description="Oligopeptidase F N-terminal" evidence="8">
    <location>
        <begin position="117"/>
        <end position="186"/>
    </location>
</feature>
<evidence type="ECO:0000256" key="4">
    <source>
        <dbReference type="ARBA" id="ARBA00022833"/>
    </source>
</evidence>
<comment type="similarity">
    <text evidence="6">Belongs to the peptidase M3B family.</text>
</comment>
<sequence length="600" mass="69118">MSKIQNLPKRNEVPRELTWDLTTIYKNHSEFEKSYDEVKKQVHDVSRLKGRLGQNAEQLLSVITRVLNLNRKYEKLYVYAQSASDVDTTNNDLQSDMDRVEKLGSDVGQAQSWLEPEIIALGSDKIKQFTQDNPSLKEYGRLFDEILVNKDHVLPEDQEKLLAGAATIFESPEKTFGILDSSDLKFPEVDDGSGKKVRLSNGIYSLLLESQNPTVRKNTFKAFYSTFDQFQNTLASTLSSEVAVHNFEAQTRKYNSAREMAMSENEIPEVVYRTLIQSVHEHLPLLHRYVALRKKILNVPELHMYDMYVPLSGKPSLKYTFDQAKEEALKALSVYGPDYLQHVKEEFNNRWIDVVENKGKRTGAYSSGMYDTNPFVLLNWQDNLDNLYTLVHETGHSMHSYYSSHNQPYQYGDYSIFVAEIASTTNENILTDYLLKNNSDPEVIKYILNSYLDGVKGTIFRQTQFAEFEEFIHTSEQSGKSLTADFMNKYYLKLNQKYYGDDVVSDPEIRLEWSRIPHFYYDFYVYQYATGFAAASALADRITSGDPEKVAAYLNYLKSGSSKDPISIMKAAGVDMTKPDYLNQAFDKFERRLNELEKML</sequence>
<dbReference type="MEROPS" id="M03.007"/>
<dbReference type="Pfam" id="PF08439">
    <property type="entry name" value="Peptidase_M3_N"/>
    <property type="match status" value="1"/>
</dbReference>
<protein>
    <recommendedName>
        <fullName evidence="6">Oligopeptidase F</fullName>
        <ecNumber evidence="6">3.4.24.-</ecNumber>
    </recommendedName>
</protein>
<dbReference type="GO" id="GO:0006518">
    <property type="term" value="P:peptide metabolic process"/>
    <property type="evidence" value="ECO:0007669"/>
    <property type="project" value="TreeGrafter"/>
</dbReference>
<evidence type="ECO:0000313" key="9">
    <source>
        <dbReference type="EMBL" id="KID41762.1"/>
    </source>
</evidence>
<keyword evidence="5 6" id="KW-0482">Metalloprotease</keyword>
<dbReference type="InterPro" id="IPR001567">
    <property type="entry name" value="Pept_M3A_M3B_dom"/>
</dbReference>
<dbReference type="EMBL" id="JOJZ01000017">
    <property type="protein sequence ID" value="KID41762.1"/>
    <property type="molecule type" value="Genomic_DNA"/>
</dbReference>
<evidence type="ECO:0000259" key="8">
    <source>
        <dbReference type="Pfam" id="PF08439"/>
    </source>
</evidence>
<evidence type="ECO:0000256" key="2">
    <source>
        <dbReference type="ARBA" id="ARBA00022723"/>
    </source>
</evidence>
<keyword evidence="4 6" id="KW-0862">Zinc</keyword>
<dbReference type="EC" id="3.4.24.-" evidence="6"/>
<evidence type="ECO:0000256" key="6">
    <source>
        <dbReference type="RuleBase" id="RU368091"/>
    </source>
</evidence>
<keyword evidence="1 6" id="KW-0645">Protease</keyword>
<dbReference type="Gene3D" id="1.10.287.830">
    <property type="entry name" value="putative peptidase helix hairpin domain like"/>
    <property type="match status" value="1"/>
</dbReference>
<dbReference type="OrthoDB" id="9766487at2"/>
<gene>
    <name evidence="9" type="ORF">LfDm3_0748</name>
</gene>
<dbReference type="GO" id="GO:0046872">
    <property type="term" value="F:metal ion binding"/>
    <property type="evidence" value="ECO:0007669"/>
    <property type="project" value="UniProtKB-UniRule"/>
</dbReference>
<dbReference type="PANTHER" id="PTHR11804:SF84">
    <property type="entry name" value="SACCHAROLYSIN"/>
    <property type="match status" value="1"/>
</dbReference>
<dbReference type="AlphaFoldDB" id="A0A0C1PLZ5"/>
<dbReference type="NCBIfam" id="TIGR00181">
    <property type="entry name" value="pepF"/>
    <property type="match status" value="1"/>
</dbReference>
<dbReference type="GO" id="GO:0004222">
    <property type="term" value="F:metalloendopeptidase activity"/>
    <property type="evidence" value="ECO:0007669"/>
    <property type="project" value="UniProtKB-UniRule"/>
</dbReference>
<name>A0A0C1PLZ5_9LACO</name>
<comment type="function">
    <text evidence="6">Has oligopeptidase activity and degrades a variety of small bioactive peptides.</text>
</comment>